<accession>A0A8H2W3R4</accession>
<dbReference type="AlphaFoldDB" id="A0A8H2W3R4"/>
<dbReference type="Gene3D" id="3.30.559.70">
    <property type="entry name" value="Choline/Carnitine o-acyltransferase, domain 2"/>
    <property type="match status" value="1"/>
</dbReference>
<name>A0A8H2W3R4_9HELO</name>
<dbReference type="InterPro" id="IPR009081">
    <property type="entry name" value="PP-bd_ACP"/>
</dbReference>
<sequence>MRSNGSLYGPSFQAVRMLKMSKLKASGSVKIPDVKSIMPSNYMQPHIVHPNTLDALLHTSLPLFSNTIGGGSVMPVSIGARSAIANLVVHEANDWGNQHPVLEISELEIRGLGESQKLLNPGGWVMIWSAAAYLSAKVIHGRLAQRSFDGMQLLDHDDEVKGNLLLSRKAVPDSRSLTPNRVISRDGTEDFANQPSPQLFQQFVGVVGANKANIRWISAHQDSSAADNPEKGLITGFVRSASAENAYLNYHGVNSWIARATGKLTVETVAYSSSEVQIAVNAQQMSRADNVVNLANSSTKEFPQHILQFSRTVTSIGNVLTTVCESEAAVSRRKRNTIEKMNLPPVKGIVQSATVLQDVIIERMTFENFMTPREKKLDGTAYLLDTFKNVNLEFFIMISSLSGVIGTMGQANYDSGTLYQDTVAQNQKLSGTPVVSLDLGLIKNTSVYDGADDAVLDYALSPQARKDRCKQVVLGIDGVSIAQAANSTPTTQSASKIGLDTSCGFGLDSLTAIELKNWIGNEFDVAIQASEILDERSVSSLAVLPVPDLPSSPELHLASVQKFISETQLSHTVSVIQEFINGPGAELQKRLVEQRKQTDNWLHAKMYLQSQRPLNPYSLFHGGHVSSTITHSQAERAAIISLAAWNFKQGMDTNNLEQQYLNEEPLCMDSLKWIFNAKRIPQKTKDEMHKYADNDYFVVLRRSRVFKARLAKNMSQESTYLLLKKTYLKILHLPEEKLPAVATLTADERISWAQLREIVKGINHRNSAALEHIEASKFVICLDDGSPETSKGRCNQYLYGSPSNRWSDKLFQLVVCEDGTSGFICEPMIRPSRRMPFETNLTIEKEIQRVEENFRQVQNQAPTYIQFYVSTLDNKFFQPFKVPHRAGCHLVIQIASLFHFGKQYPCWEALTTMLFRLGRID</sequence>
<organism evidence="5 6">
    <name type="scientific">Sclerotinia trifoliorum</name>
    <dbReference type="NCBI Taxonomy" id="28548"/>
    <lineage>
        <taxon>Eukaryota</taxon>
        <taxon>Fungi</taxon>
        <taxon>Dikarya</taxon>
        <taxon>Ascomycota</taxon>
        <taxon>Pezizomycotina</taxon>
        <taxon>Leotiomycetes</taxon>
        <taxon>Helotiales</taxon>
        <taxon>Sclerotiniaceae</taxon>
        <taxon>Sclerotinia</taxon>
    </lineage>
</organism>
<keyword evidence="3" id="KW-0012">Acyltransferase</keyword>
<proteinExistence type="inferred from homology"/>
<comment type="similarity">
    <text evidence="1">Belongs to the carnitine/choline acetyltransferase family.</text>
</comment>
<evidence type="ECO:0000259" key="4">
    <source>
        <dbReference type="PROSITE" id="PS50075"/>
    </source>
</evidence>
<dbReference type="InterPro" id="IPR057326">
    <property type="entry name" value="KR_dom"/>
</dbReference>
<dbReference type="InterPro" id="IPR036291">
    <property type="entry name" value="NAD(P)-bd_dom_sf"/>
</dbReference>
<dbReference type="SUPFAM" id="SSF52777">
    <property type="entry name" value="CoA-dependent acyltransferases"/>
    <property type="match status" value="2"/>
</dbReference>
<dbReference type="PANTHER" id="PTHR22589:SF103">
    <property type="entry name" value="CARNITINE O-ACETYL-TRANSFERASE, ISOFORM A-RELATED"/>
    <property type="match status" value="1"/>
</dbReference>
<dbReference type="InterPro" id="IPR013968">
    <property type="entry name" value="PKS_KR"/>
</dbReference>
<dbReference type="Gene3D" id="3.30.559.10">
    <property type="entry name" value="Chloramphenicol acetyltransferase-like domain"/>
    <property type="match status" value="1"/>
</dbReference>
<dbReference type="GO" id="GO:0009437">
    <property type="term" value="P:carnitine metabolic process"/>
    <property type="evidence" value="ECO:0007669"/>
    <property type="project" value="TreeGrafter"/>
</dbReference>
<evidence type="ECO:0000256" key="3">
    <source>
        <dbReference type="ARBA" id="ARBA00023315"/>
    </source>
</evidence>
<dbReference type="Pfam" id="PF14765">
    <property type="entry name" value="PS-DH"/>
    <property type="match status" value="1"/>
</dbReference>
<gene>
    <name evidence="5" type="ORF">SCLTRI_LOCUS8875</name>
</gene>
<dbReference type="InterPro" id="IPR000542">
    <property type="entry name" value="Carn_acyl_trans"/>
</dbReference>
<evidence type="ECO:0000256" key="2">
    <source>
        <dbReference type="ARBA" id="ARBA00022679"/>
    </source>
</evidence>
<dbReference type="InterPro" id="IPR042231">
    <property type="entry name" value="Cho/carn_acyl_trans_2"/>
</dbReference>
<feature type="domain" description="Carrier" evidence="4">
    <location>
        <begin position="463"/>
        <end position="549"/>
    </location>
</feature>
<dbReference type="InterPro" id="IPR049551">
    <property type="entry name" value="PKS_DH_C"/>
</dbReference>
<dbReference type="OrthoDB" id="329835at2759"/>
<evidence type="ECO:0000256" key="1">
    <source>
        <dbReference type="ARBA" id="ARBA00005232"/>
    </source>
</evidence>
<reference evidence="5" key="1">
    <citation type="submission" date="2020-10" db="EMBL/GenBank/DDBJ databases">
        <authorList>
            <person name="Kusch S."/>
        </authorList>
    </citation>
    <scope>NUCLEOTIDE SEQUENCE</scope>
    <source>
        <strain evidence="5">SwB9</strain>
    </source>
</reference>
<dbReference type="GO" id="GO:0005739">
    <property type="term" value="C:mitochondrion"/>
    <property type="evidence" value="ECO:0007669"/>
    <property type="project" value="TreeGrafter"/>
</dbReference>
<dbReference type="InterPro" id="IPR042104">
    <property type="entry name" value="PKS_dehydratase_sf"/>
</dbReference>
<dbReference type="Pfam" id="PF23297">
    <property type="entry name" value="ACP_SdgA_C"/>
    <property type="match status" value="1"/>
</dbReference>
<evidence type="ECO:0000313" key="6">
    <source>
        <dbReference type="Proteomes" id="UP000624404"/>
    </source>
</evidence>
<dbReference type="InterPro" id="IPR039551">
    <property type="entry name" value="Cho/carn_acyl_trans"/>
</dbReference>
<dbReference type="SUPFAM" id="SSF51735">
    <property type="entry name" value="NAD(P)-binding Rossmann-fold domains"/>
    <property type="match status" value="1"/>
</dbReference>
<dbReference type="SMART" id="SM00822">
    <property type="entry name" value="PKS_KR"/>
    <property type="match status" value="1"/>
</dbReference>
<comment type="caution">
    <text evidence="5">The sequence shown here is derived from an EMBL/GenBank/DDBJ whole genome shotgun (WGS) entry which is preliminary data.</text>
</comment>
<keyword evidence="6" id="KW-1185">Reference proteome</keyword>
<dbReference type="Pfam" id="PF08659">
    <property type="entry name" value="KR"/>
    <property type="match status" value="1"/>
</dbReference>
<keyword evidence="2" id="KW-0808">Transferase</keyword>
<dbReference type="Gene3D" id="3.10.129.110">
    <property type="entry name" value="Polyketide synthase dehydratase"/>
    <property type="match status" value="1"/>
</dbReference>
<dbReference type="Pfam" id="PF00755">
    <property type="entry name" value="Carn_acyltransf"/>
    <property type="match status" value="2"/>
</dbReference>
<dbReference type="Gene3D" id="1.10.1200.10">
    <property type="entry name" value="ACP-like"/>
    <property type="match status" value="1"/>
</dbReference>
<dbReference type="Gene3D" id="3.40.50.720">
    <property type="entry name" value="NAD(P)-binding Rossmann-like Domain"/>
    <property type="match status" value="1"/>
</dbReference>
<dbReference type="EMBL" id="CAJHIA010000033">
    <property type="protein sequence ID" value="CAD6449080.1"/>
    <property type="molecule type" value="Genomic_DNA"/>
</dbReference>
<evidence type="ECO:0000313" key="5">
    <source>
        <dbReference type="EMBL" id="CAD6449080.1"/>
    </source>
</evidence>
<dbReference type="InterPro" id="IPR036736">
    <property type="entry name" value="ACP-like_sf"/>
</dbReference>
<dbReference type="GO" id="GO:0005777">
    <property type="term" value="C:peroxisome"/>
    <property type="evidence" value="ECO:0007669"/>
    <property type="project" value="TreeGrafter"/>
</dbReference>
<dbReference type="PROSITE" id="PS50075">
    <property type="entry name" value="CARRIER"/>
    <property type="match status" value="1"/>
</dbReference>
<protein>
    <submittedName>
        <fullName evidence="5">Ae21a851-88ca-40fd-adf8-b81d5758ff84-CDS</fullName>
    </submittedName>
</protein>
<dbReference type="Proteomes" id="UP000624404">
    <property type="component" value="Unassembled WGS sequence"/>
</dbReference>
<dbReference type="InterPro" id="IPR023213">
    <property type="entry name" value="CAT-like_dom_sf"/>
</dbReference>
<dbReference type="GO" id="GO:0004092">
    <property type="term" value="F:carnitine O-acetyltransferase activity"/>
    <property type="evidence" value="ECO:0007669"/>
    <property type="project" value="TreeGrafter"/>
</dbReference>
<dbReference type="SUPFAM" id="SSF47336">
    <property type="entry name" value="ACP-like"/>
    <property type="match status" value="1"/>
</dbReference>
<dbReference type="PANTHER" id="PTHR22589">
    <property type="entry name" value="CARNITINE O-ACYLTRANSFERASE"/>
    <property type="match status" value="1"/>
</dbReference>